<sequence length="292" mass="33105">MCYPYSEPPNRYFNFDLELRSSRSDIPQDLVGVEDWQEEEEEGEEDEDESVYHTVTADDLDRLYLAQAAALAALIQTTTEPPSNEQYDDTTTVLDASHDVNWAFVNANLPPRRTIVTQEEMNMMRQVNELRRTSTGPRYLTFSDAGSEKDEEEVLPASNEAHELQDSRALWTEGDVDFLLEQFDHERRASRESQLHYRSLYTDRNIVHPDLDMAAWNRELALVMSTPSLEPTEGLLANVVSDSIRAQAGNSSQEGTEGQVTIDYGPEAALLSPQSLNTIETLDFYIEDALCL</sequence>
<feature type="region of interest" description="Disordered" evidence="1">
    <location>
        <begin position="26"/>
        <end position="51"/>
    </location>
</feature>
<dbReference type="Proteomes" id="UP000256645">
    <property type="component" value="Unassembled WGS sequence"/>
</dbReference>
<dbReference type="OrthoDB" id="10325615at2759"/>
<evidence type="ECO:0000256" key="1">
    <source>
        <dbReference type="SAM" id="MobiDB-lite"/>
    </source>
</evidence>
<evidence type="ECO:0000313" key="3">
    <source>
        <dbReference type="Proteomes" id="UP000256645"/>
    </source>
</evidence>
<gene>
    <name evidence="2" type="ORF">BP6252_12367</name>
</gene>
<evidence type="ECO:0000313" key="2">
    <source>
        <dbReference type="EMBL" id="RDW60984.1"/>
    </source>
</evidence>
<proteinExistence type="predicted"/>
<keyword evidence="3" id="KW-1185">Reference proteome</keyword>
<organism evidence="2 3">
    <name type="scientific">Coleophoma cylindrospora</name>
    <dbReference type="NCBI Taxonomy" id="1849047"/>
    <lineage>
        <taxon>Eukaryota</taxon>
        <taxon>Fungi</taxon>
        <taxon>Dikarya</taxon>
        <taxon>Ascomycota</taxon>
        <taxon>Pezizomycotina</taxon>
        <taxon>Leotiomycetes</taxon>
        <taxon>Helotiales</taxon>
        <taxon>Dermateaceae</taxon>
        <taxon>Coleophoma</taxon>
    </lineage>
</organism>
<feature type="compositionally biased region" description="Acidic residues" evidence="1">
    <location>
        <begin position="35"/>
        <end position="49"/>
    </location>
</feature>
<accession>A0A3D8QHU3</accession>
<dbReference type="AlphaFoldDB" id="A0A3D8QHU3"/>
<reference evidence="2 3" key="1">
    <citation type="journal article" date="2018" name="IMA Fungus">
        <title>IMA Genome-F 9: Draft genome sequence of Annulohypoxylon stygium, Aspergillus mulundensis, Berkeleyomyces basicola (syn. Thielaviopsis basicola), Ceratocystis smalleyi, two Cercospora beticola strains, Coleophoma cylindrospora, Fusarium fracticaudum, Phialophora cf. hyalina, and Morchella septimelata.</title>
        <authorList>
            <person name="Wingfield B.D."/>
            <person name="Bills G.F."/>
            <person name="Dong Y."/>
            <person name="Huang W."/>
            <person name="Nel W.J."/>
            <person name="Swalarsk-Parry B.S."/>
            <person name="Vaghefi N."/>
            <person name="Wilken P.M."/>
            <person name="An Z."/>
            <person name="de Beer Z.W."/>
            <person name="De Vos L."/>
            <person name="Chen L."/>
            <person name="Duong T.A."/>
            <person name="Gao Y."/>
            <person name="Hammerbacher A."/>
            <person name="Kikkert J.R."/>
            <person name="Li Y."/>
            <person name="Li H."/>
            <person name="Li K."/>
            <person name="Li Q."/>
            <person name="Liu X."/>
            <person name="Ma X."/>
            <person name="Naidoo K."/>
            <person name="Pethybridge S.J."/>
            <person name="Sun J."/>
            <person name="Steenkamp E.T."/>
            <person name="van der Nest M.A."/>
            <person name="van Wyk S."/>
            <person name="Wingfield M.J."/>
            <person name="Xiong C."/>
            <person name="Yue Q."/>
            <person name="Zhang X."/>
        </authorList>
    </citation>
    <scope>NUCLEOTIDE SEQUENCE [LARGE SCALE GENOMIC DNA]</scope>
    <source>
        <strain evidence="2 3">BP6252</strain>
    </source>
</reference>
<protein>
    <submittedName>
        <fullName evidence="2">Uncharacterized protein</fullName>
    </submittedName>
</protein>
<comment type="caution">
    <text evidence="2">The sequence shown here is derived from an EMBL/GenBank/DDBJ whole genome shotgun (WGS) entry which is preliminary data.</text>
</comment>
<dbReference type="EMBL" id="PDLM01000015">
    <property type="protein sequence ID" value="RDW60984.1"/>
    <property type="molecule type" value="Genomic_DNA"/>
</dbReference>
<name>A0A3D8QHU3_9HELO</name>